<evidence type="ECO:0000256" key="7">
    <source>
        <dbReference type="ARBA" id="ARBA00023136"/>
    </source>
</evidence>
<proteinExistence type="inferred from homology"/>
<evidence type="ECO:0000256" key="10">
    <source>
        <dbReference type="RuleBase" id="RU365075"/>
    </source>
</evidence>
<evidence type="ECO:0000256" key="2">
    <source>
        <dbReference type="ARBA" id="ARBA00011023"/>
    </source>
</evidence>
<keyword evidence="7 10" id="KW-0472">Membrane</keyword>
<dbReference type="GO" id="GO:0006891">
    <property type="term" value="P:intra-Golgi vesicle-mediated transport"/>
    <property type="evidence" value="ECO:0007669"/>
    <property type="project" value="UniProtKB-UniRule"/>
</dbReference>
<keyword evidence="6 10" id="KW-0333">Golgi apparatus</keyword>
<feature type="domain" description="Conserved Oligomeric Golgi complex subunit 6 C-terminal" evidence="12">
    <location>
        <begin position="172"/>
        <end position="631"/>
    </location>
</feature>
<keyword evidence="4 10" id="KW-0813">Transport</keyword>
<dbReference type="AlphaFoldDB" id="A0A899FZE3"/>
<comment type="function">
    <text evidence="9">Acts as a component of the peripheral membrane COG complex that is involved in intra-Golgi protein trafficking. COG is located at the cis-Golgi, and regulates tethering of retrograde intra-Golgi vesicles and possibly a number of other membrane trafficking events.</text>
</comment>
<name>A0A899FZE3_9ASCO</name>
<protein>
    <recommendedName>
        <fullName evidence="3 10">Conserved oligomeric Golgi complex subunit 6</fullName>
        <shortName evidence="10">COG complex subunit 6</shortName>
    </recommendedName>
    <alternativeName>
        <fullName evidence="8 10">Component of oligomeric Golgi complex 6</fullName>
    </alternativeName>
</protein>
<dbReference type="PANTHER" id="PTHR21506:SF0">
    <property type="entry name" value="CONSERVED OLIGOMERIC GOLGI COMPLEX SUBUNIT 6"/>
    <property type="match status" value="1"/>
</dbReference>
<comment type="function">
    <text evidence="10">Acts as component of the peripheral membrane COG complex that is involved in intra-Golgi protein trafficking. COG is located at the cis-Golgi, and regulates tethering of retrograde intra-Golgi vesicles and possibly a number of other membrane trafficking events.</text>
</comment>
<dbReference type="SMART" id="SM01087">
    <property type="entry name" value="COG6"/>
    <property type="match status" value="1"/>
</dbReference>
<evidence type="ECO:0000256" key="1">
    <source>
        <dbReference type="ARBA" id="ARBA00004395"/>
    </source>
</evidence>
<organism evidence="13 14">
    <name type="scientific">Pneumocystis wakefieldiae</name>
    <dbReference type="NCBI Taxonomy" id="38082"/>
    <lineage>
        <taxon>Eukaryota</taxon>
        <taxon>Fungi</taxon>
        <taxon>Dikarya</taxon>
        <taxon>Ascomycota</taxon>
        <taxon>Taphrinomycotina</taxon>
        <taxon>Pneumocystomycetes</taxon>
        <taxon>Pneumocystaceae</taxon>
        <taxon>Pneumocystis</taxon>
    </lineage>
</organism>
<evidence type="ECO:0000256" key="4">
    <source>
        <dbReference type="ARBA" id="ARBA00022448"/>
    </source>
</evidence>
<gene>
    <name evidence="13" type="ORF">MERGE_001799</name>
</gene>
<keyword evidence="5 10" id="KW-0653">Protein transport</keyword>
<evidence type="ECO:0000256" key="6">
    <source>
        <dbReference type="ARBA" id="ARBA00023034"/>
    </source>
</evidence>
<dbReference type="GO" id="GO:0015031">
    <property type="term" value="P:protein transport"/>
    <property type="evidence" value="ECO:0007669"/>
    <property type="project" value="UniProtKB-KW"/>
</dbReference>
<dbReference type="InterPro" id="IPR048368">
    <property type="entry name" value="COG6_N"/>
</dbReference>
<dbReference type="InterPro" id="IPR048369">
    <property type="entry name" value="COG6_C"/>
</dbReference>
<evidence type="ECO:0000256" key="3">
    <source>
        <dbReference type="ARBA" id="ARBA00020973"/>
    </source>
</evidence>
<sequence length="633" mass="73850">MDPLSKISQILSHSYSDTQIKKIFKIITQTKLKNDEISKKKFKVNNVSNIISIDTKIIEEFEKIIIELRTLKDYISTIKNLTNEAEKEADIVSLKSTHFLEQIATIYDKKLLINTKQSWLKLFNNNFIIENEDLEILSSISKPVDEKFFEIFFKVKQIHLNCQKLLIAGYNKAGVEIMEKMDKHLDMGFEKLYYFIQRELKLAKYKSYEPKDDIKKALYILSEKDDLFKKCLKTISKERQELLSENFQFKLIHGNSLTSLQQIKIQTYDLLQYTSDILSWIHQTVVNEKEFFEMLFGINIDSKSVKIMNNLPSFYSLSEYKDIGKVIFEIIDNNILNSCEIFKIKIESIIQDIEDSVIIYRIANLIQFYHFTLQKIMPNDSYLLNILKNTEKNVMNVFSRNIQKRLYFIKKSNLFPSPQLEAPSFLIDAISELKILHKSIEATCNSSESLENCIKAILKIILDPYCDLCCSISGELDEPHKSIFLINCWKTCEESISQISPRNSKIQEFKDDINNLFKNLESNQLDYFFNASGLNNLINILESGEKKNLEKSLDTILIETSKNFQNFLPFAITNALDRIKYLEILNATRITNKAAEMFIEKISDLISILAQVMDNYQTYFHWTPNEIKSLLGV</sequence>
<dbReference type="OrthoDB" id="272987at2759"/>
<dbReference type="Pfam" id="PF20653">
    <property type="entry name" value="COG6_C"/>
    <property type="match status" value="1"/>
</dbReference>
<evidence type="ECO:0000259" key="12">
    <source>
        <dbReference type="Pfam" id="PF20653"/>
    </source>
</evidence>
<accession>A0A899FZE3</accession>
<evidence type="ECO:0000259" key="11">
    <source>
        <dbReference type="Pfam" id="PF06419"/>
    </source>
</evidence>
<evidence type="ECO:0000313" key="13">
    <source>
        <dbReference type="EMBL" id="QSL64498.1"/>
    </source>
</evidence>
<dbReference type="EMBL" id="CP054533">
    <property type="protein sequence ID" value="QSL64498.1"/>
    <property type="molecule type" value="Genomic_DNA"/>
</dbReference>
<reference evidence="13" key="1">
    <citation type="submission" date="2020-06" db="EMBL/GenBank/DDBJ databases">
        <title>Genomes of multiple members of Pneumocystis genus reveal paths to human pathogen Pneumocystis jirovecii.</title>
        <authorList>
            <person name="Cisse O.H."/>
            <person name="Ma L."/>
            <person name="Dekker J."/>
            <person name="Khil P."/>
            <person name="Jo J."/>
            <person name="Brenchley J."/>
            <person name="Blair R."/>
            <person name="Pahar B."/>
            <person name="Chabe M."/>
            <person name="Van Rompay K.A."/>
            <person name="Keesler R."/>
            <person name="Sukura A."/>
            <person name="Hirsch V."/>
            <person name="Kutty G."/>
            <person name="Liu Y."/>
            <person name="Peng L."/>
            <person name="Chen J."/>
            <person name="Song J."/>
            <person name="Weissenbacher-Lang C."/>
            <person name="Xu J."/>
            <person name="Upham N.S."/>
            <person name="Stajich J.E."/>
            <person name="Cuomo C.A."/>
            <person name="Cushion M.T."/>
            <person name="Kovacs J.A."/>
        </authorList>
    </citation>
    <scope>NUCLEOTIDE SEQUENCE</scope>
    <source>
        <strain evidence="13">2A</strain>
    </source>
</reference>
<dbReference type="GO" id="GO:0000139">
    <property type="term" value="C:Golgi membrane"/>
    <property type="evidence" value="ECO:0007669"/>
    <property type="project" value="UniProtKB-SubCell"/>
</dbReference>
<comment type="subunit">
    <text evidence="10">Component of the conserved oligomeric Golgi complex.</text>
</comment>
<dbReference type="InterPro" id="IPR010490">
    <property type="entry name" value="COG6"/>
</dbReference>
<feature type="domain" description="Conserved oligomeric complex COG6 N-terminal" evidence="11">
    <location>
        <begin position="29"/>
        <end position="139"/>
    </location>
</feature>
<evidence type="ECO:0000256" key="5">
    <source>
        <dbReference type="ARBA" id="ARBA00022927"/>
    </source>
</evidence>
<dbReference type="Pfam" id="PF06419">
    <property type="entry name" value="COG6_N"/>
    <property type="match status" value="1"/>
</dbReference>
<comment type="similarity">
    <text evidence="2 10">Belongs to the COG6 family.</text>
</comment>
<evidence type="ECO:0000256" key="9">
    <source>
        <dbReference type="ARBA" id="ARBA00043873"/>
    </source>
</evidence>
<keyword evidence="14" id="KW-1185">Reference proteome</keyword>
<comment type="subcellular location">
    <subcellularLocation>
        <location evidence="1 10">Golgi apparatus membrane</location>
        <topology evidence="1 10">Peripheral membrane protein</topology>
    </subcellularLocation>
</comment>
<dbReference type="GO" id="GO:0017119">
    <property type="term" value="C:Golgi transport complex"/>
    <property type="evidence" value="ECO:0007669"/>
    <property type="project" value="UniProtKB-UniRule"/>
</dbReference>
<evidence type="ECO:0000313" key="14">
    <source>
        <dbReference type="Proteomes" id="UP000663699"/>
    </source>
</evidence>
<evidence type="ECO:0000256" key="8">
    <source>
        <dbReference type="ARBA" id="ARBA00031348"/>
    </source>
</evidence>
<dbReference type="PANTHER" id="PTHR21506">
    <property type="entry name" value="COMPONENT OF OLIGOMERIC GOLGI COMPLEX 6"/>
    <property type="match status" value="1"/>
</dbReference>
<dbReference type="Proteomes" id="UP000663699">
    <property type="component" value="Chromosome 2"/>
</dbReference>